<name>A0A9J6GIG1_HAELO</name>
<dbReference type="Pfam" id="PF05699">
    <property type="entry name" value="Dimer_Tnp_hAT"/>
    <property type="match status" value="1"/>
</dbReference>
<dbReference type="OMA" id="RSELWIS"/>
<comment type="subcellular location">
    <subcellularLocation>
        <location evidence="1">Nucleus</location>
    </subcellularLocation>
</comment>
<dbReference type="InterPro" id="IPR008906">
    <property type="entry name" value="HATC_C_dom"/>
</dbReference>
<accession>A0A9J6GIG1</accession>
<protein>
    <recommendedName>
        <fullName evidence="6">HAT C-terminal dimerisation domain-containing protein</fullName>
    </recommendedName>
</protein>
<keyword evidence="2" id="KW-0479">Metal-binding</keyword>
<dbReference type="Proteomes" id="UP000821853">
    <property type="component" value="Chromosome 5"/>
</dbReference>
<dbReference type="AlphaFoldDB" id="A0A9J6GIG1"/>
<dbReference type="VEuPathDB" id="VectorBase:HLOH_053561"/>
<evidence type="ECO:0000313" key="8">
    <source>
        <dbReference type="Proteomes" id="UP000821853"/>
    </source>
</evidence>
<keyword evidence="4" id="KW-0862">Zinc</keyword>
<evidence type="ECO:0000256" key="3">
    <source>
        <dbReference type="ARBA" id="ARBA00022771"/>
    </source>
</evidence>
<keyword evidence="5" id="KW-0539">Nucleus</keyword>
<dbReference type="GO" id="GO:0046983">
    <property type="term" value="F:protein dimerization activity"/>
    <property type="evidence" value="ECO:0007669"/>
    <property type="project" value="InterPro"/>
</dbReference>
<organism evidence="7 8">
    <name type="scientific">Haemaphysalis longicornis</name>
    <name type="common">Bush tick</name>
    <dbReference type="NCBI Taxonomy" id="44386"/>
    <lineage>
        <taxon>Eukaryota</taxon>
        <taxon>Metazoa</taxon>
        <taxon>Ecdysozoa</taxon>
        <taxon>Arthropoda</taxon>
        <taxon>Chelicerata</taxon>
        <taxon>Arachnida</taxon>
        <taxon>Acari</taxon>
        <taxon>Parasitiformes</taxon>
        <taxon>Ixodida</taxon>
        <taxon>Ixodoidea</taxon>
        <taxon>Ixodidae</taxon>
        <taxon>Haemaphysalinae</taxon>
        <taxon>Haemaphysalis</taxon>
    </lineage>
</organism>
<dbReference type="InterPro" id="IPR012337">
    <property type="entry name" value="RNaseH-like_sf"/>
</dbReference>
<dbReference type="GO" id="GO:0005634">
    <property type="term" value="C:nucleus"/>
    <property type="evidence" value="ECO:0007669"/>
    <property type="project" value="UniProtKB-SubCell"/>
</dbReference>
<evidence type="ECO:0000256" key="1">
    <source>
        <dbReference type="ARBA" id="ARBA00004123"/>
    </source>
</evidence>
<feature type="domain" description="HAT C-terminal dimerisation" evidence="6">
    <location>
        <begin position="230"/>
        <end position="281"/>
    </location>
</feature>
<comment type="caution">
    <text evidence="7">The sequence shown here is derived from an EMBL/GenBank/DDBJ whole genome shotgun (WGS) entry which is preliminary data.</text>
</comment>
<dbReference type="PANTHER" id="PTHR46481">
    <property type="entry name" value="ZINC FINGER BED DOMAIN-CONTAINING PROTEIN 4"/>
    <property type="match status" value="1"/>
</dbReference>
<dbReference type="OrthoDB" id="6512992at2759"/>
<evidence type="ECO:0000259" key="6">
    <source>
        <dbReference type="Pfam" id="PF05699"/>
    </source>
</evidence>
<keyword evidence="8" id="KW-1185">Reference proteome</keyword>
<evidence type="ECO:0000313" key="7">
    <source>
        <dbReference type="EMBL" id="KAH9374697.1"/>
    </source>
</evidence>
<evidence type="ECO:0000256" key="4">
    <source>
        <dbReference type="ARBA" id="ARBA00022833"/>
    </source>
</evidence>
<sequence length="310" mass="34970">MAFLKQSGLPSQLKQTVSQRVPTRWNSKVSLVKSACSQFEKIEALLESSNNPKMESVNTSTLNDLIEFLQPFKDASDALEEVKCPTLPLAVLYASALRKHLETASVTAVEAVEIKKLKDRARHFLNTKLKISLLHETATFLWPQFHQLCMVLEDGCLEVYADVSELLAGITEALSQGEDETNIDVREPDLKRMCLGLFSDWCDEEGDKAATDKMKEYLHGKKEYSRSGVCELCDFWREHEKEFPKLALLSKRILCIPATSSSSERNLSAAGYIMQARRTSLSAAGYIMQTRRICLKKESVANLLFLHKNM</sequence>
<dbReference type="InterPro" id="IPR052035">
    <property type="entry name" value="ZnF_BED_domain_contain"/>
</dbReference>
<evidence type="ECO:0000256" key="2">
    <source>
        <dbReference type="ARBA" id="ARBA00022723"/>
    </source>
</evidence>
<dbReference type="PANTHER" id="PTHR46481:SF10">
    <property type="entry name" value="ZINC FINGER BED DOMAIN-CONTAINING PROTEIN 39"/>
    <property type="match status" value="1"/>
</dbReference>
<dbReference type="EMBL" id="JABSTR010000007">
    <property type="protein sequence ID" value="KAH9374697.1"/>
    <property type="molecule type" value="Genomic_DNA"/>
</dbReference>
<dbReference type="GO" id="GO:0008270">
    <property type="term" value="F:zinc ion binding"/>
    <property type="evidence" value="ECO:0007669"/>
    <property type="project" value="UniProtKB-KW"/>
</dbReference>
<dbReference type="SUPFAM" id="SSF53098">
    <property type="entry name" value="Ribonuclease H-like"/>
    <property type="match status" value="1"/>
</dbReference>
<keyword evidence="3" id="KW-0863">Zinc-finger</keyword>
<evidence type="ECO:0000256" key="5">
    <source>
        <dbReference type="ARBA" id="ARBA00023242"/>
    </source>
</evidence>
<reference evidence="7 8" key="1">
    <citation type="journal article" date="2020" name="Cell">
        <title>Large-Scale Comparative Analyses of Tick Genomes Elucidate Their Genetic Diversity and Vector Capacities.</title>
        <authorList>
            <consortium name="Tick Genome and Microbiome Consortium (TIGMIC)"/>
            <person name="Jia N."/>
            <person name="Wang J."/>
            <person name="Shi W."/>
            <person name="Du L."/>
            <person name="Sun Y."/>
            <person name="Zhan W."/>
            <person name="Jiang J.F."/>
            <person name="Wang Q."/>
            <person name="Zhang B."/>
            <person name="Ji P."/>
            <person name="Bell-Sakyi L."/>
            <person name="Cui X.M."/>
            <person name="Yuan T.T."/>
            <person name="Jiang B.G."/>
            <person name="Yang W.F."/>
            <person name="Lam T.T."/>
            <person name="Chang Q.C."/>
            <person name="Ding S.J."/>
            <person name="Wang X.J."/>
            <person name="Zhu J.G."/>
            <person name="Ruan X.D."/>
            <person name="Zhao L."/>
            <person name="Wei J.T."/>
            <person name="Ye R.Z."/>
            <person name="Que T.C."/>
            <person name="Du C.H."/>
            <person name="Zhou Y.H."/>
            <person name="Cheng J.X."/>
            <person name="Dai P.F."/>
            <person name="Guo W.B."/>
            <person name="Han X.H."/>
            <person name="Huang E.J."/>
            <person name="Li L.F."/>
            <person name="Wei W."/>
            <person name="Gao Y.C."/>
            <person name="Liu J.Z."/>
            <person name="Shao H.Z."/>
            <person name="Wang X."/>
            <person name="Wang C.C."/>
            <person name="Yang T.C."/>
            <person name="Huo Q.B."/>
            <person name="Li W."/>
            <person name="Chen H.Y."/>
            <person name="Chen S.E."/>
            <person name="Zhou L.G."/>
            <person name="Ni X.B."/>
            <person name="Tian J.H."/>
            <person name="Sheng Y."/>
            <person name="Liu T."/>
            <person name="Pan Y.S."/>
            <person name="Xia L.Y."/>
            <person name="Li J."/>
            <person name="Zhao F."/>
            <person name="Cao W.C."/>
        </authorList>
    </citation>
    <scope>NUCLEOTIDE SEQUENCE [LARGE SCALE GENOMIC DNA]</scope>
    <source>
        <strain evidence="7">HaeL-2018</strain>
    </source>
</reference>
<proteinExistence type="predicted"/>
<gene>
    <name evidence="7" type="ORF">HPB48_011003</name>
</gene>